<comment type="subcellular location">
    <subcellularLocation>
        <location evidence="1">Cell membrane</location>
    </subcellularLocation>
</comment>
<dbReference type="Pfam" id="PF00015">
    <property type="entry name" value="MCPsignal"/>
    <property type="match status" value="1"/>
</dbReference>
<feature type="domain" description="HAMP" evidence="10">
    <location>
        <begin position="203"/>
        <end position="256"/>
    </location>
</feature>
<comment type="similarity">
    <text evidence="5">Belongs to the methyl-accepting chemotaxis (MCP) protein family.</text>
</comment>
<evidence type="ECO:0000313" key="11">
    <source>
        <dbReference type="EMBL" id="SPT99784.1"/>
    </source>
</evidence>
<protein>
    <submittedName>
        <fullName evidence="11">Methyl-accepting chemotaxis sensory transducer</fullName>
    </submittedName>
</protein>
<evidence type="ECO:0000256" key="5">
    <source>
        <dbReference type="ARBA" id="ARBA00029447"/>
    </source>
</evidence>
<dbReference type="EMBL" id="UAQE01000001">
    <property type="protein sequence ID" value="SPT99784.1"/>
    <property type="molecule type" value="Genomic_DNA"/>
</dbReference>
<evidence type="ECO:0000256" key="4">
    <source>
        <dbReference type="ARBA" id="ARBA00023224"/>
    </source>
</evidence>
<dbReference type="GO" id="GO:0006935">
    <property type="term" value="P:chemotaxis"/>
    <property type="evidence" value="ECO:0007669"/>
    <property type="project" value="InterPro"/>
</dbReference>
<evidence type="ECO:0000256" key="8">
    <source>
        <dbReference type="SAM" id="Phobius"/>
    </source>
</evidence>
<evidence type="ECO:0000256" key="3">
    <source>
        <dbReference type="ARBA" id="ARBA00023136"/>
    </source>
</evidence>
<gene>
    <name evidence="11" type="primary">mcpB_8</name>
    <name evidence="11" type="ORF">NCTC7582_02663</name>
</gene>
<evidence type="ECO:0000313" key="12">
    <source>
        <dbReference type="Proteomes" id="UP000251431"/>
    </source>
</evidence>
<name>A0A2X0XL03_9BACI</name>
<dbReference type="GO" id="GO:0007165">
    <property type="term" value="P:signal transduction"/>
    <property type="evidence" value="ECO:0007669"/>
    <property type="project" value="UniProtKB-KW"/>
</dbReference>
<dbReference type="CDD" id="cd06225">
    <property type="entry name" value="HAMP"/>
    <property type="match status" value="1"/>
</dbReference>
<dbReference type="InterPro" id="IPR004090">
    <property type="entry name" value="Chemotax_Me-accpt_rcpt"/>
</dbReference>
<keyword evidence="3 8" id="KW-0472">Membrane</keyword>
<keyword evidence="8" id="KW-1133">Transmembrane helix</keyword>
<dbReference type="CDD" id="cd11386">
    <property type="entry name" value="MCP_signal"/>
    <property type="match status" value="1"/>
</dbReference>
<dbReference type="Pfam" id="PF12729">
    <property type="entry name" value="4HB_MCP_1"/>
    <property type="match status" value="1"/>
</dbReference>
<evidence type="ECO:0000256" key="7">
    <source>
        <dbReference type="SAM" id="Coils"/>
    </source>
</evidence>
<dbReference type="InterPro" id="IPR024478">
    <property type="entry name" value="HlyB_4HB_MCP"/>
</dbReference>
<keyword evidence="4 6" id="KW-0807">Transducer</keyword>
<dbReference type="PANTHER" id="PTHR32089:SF112">
    <property type="entry name" value="LYSOZYME-LIKE PROTEIN-RELATED"/>
    <property type="match status" value="1"/>
</dbReference>
<evidence type="ECO:0000256" key="1">
    <source>
        <dbReference type="ARBA" id="ARBA00004236"/>
    </source>
</evidence>
<evidence type="ECO:0000259" key="9">
    <source>
        <dbReference type="PROSITE" id="PS50111"/>
    </source>
</evidence>
<sequence>MSVGKKLSFGFFAIILTLIISLFIMFLLFSNIEKKIENALEGHVALVELADDIQYEMAMQGLFIRAIIIEDKPANKESFSKYANMLDTHVEEITEKSNSAEMETYAQELKVHNDSFNKAATEAIALFEAGNLEGALQKVNGEVQQANKGIQDVSDQIGNYQKEQLDIVTKESKQAVFNSQIISIIAIIIGIALGIFLIFYIQRTISRPLKSVVLAANHVANGELIHSDITHQSKDEIGQLSAAFNAMKGNLKNLLTHIQDNAEHLTASVEELSASTEEITATADEITIRINETAEAAVTATVAANESAHAMDETAVGVQRIAEATQQLHQNAITTSELATNGNETVEEAQQQMNVIHESTQTINNLVQKLSKQSDEISQITAVITAITDQTNLLALNAAIEAARAGEHGKGFAVVADEVRKLAEESKQSANQIVALTLDIQQDTHNVEKAVFDGLHSVTEGVKIIGHAGQAFEGIVKAINTMTDQIEDISATSEEISASAEQVAASVAEIAHGASTSADNTKIVASATREQSITVQQVNQVASDLSEKSLDLQNQINQFKL</sequence>
<dbReference type="Gene3D" id="1.10.287.950">
    <property type="entry name" value="Methyl-accepting chemotaxis protein"/>
    <property type="match status" value="1"/>
</dbReference>
<dbReference type="SMART" id="SM00304">
    <property type="entry name" value="HAMP"/>
    <property type="match status" value="1"/>
</dbReference>
<dbReference type="InterPro" id="IPR004089">
    <property type="entry name" value="MCPsignal_dom"/>
</dbReference>
<dbReference type="PRINTS" id="PR00260">
    <property type="entry name" value="CHEMTRNSDUCR"/>
</dbReference>
<keyword evidence="7" id="KW-0175">Coiled coil</keyword>
<dbReference type="AlphaFoldDB" id="A0A2X0XL03"/>
<dbReference type="Gene3D" id="6.10.340.10">
    <property type="match status" value="1"/>
</dbReference>
<dbReference type="Proteomes" id="UP000251431">
    <property type="component" value="Unassembled WGS sequence"/>
</dbReference>
<feature type="transmembrane region" description="Helical" evidence="8">
    <location>
        <begin position="7"/>
        <end position="29"/>
    </location>
</feature>
<evidence type="ECO:0000256" key="6">
    <source>
        <dbReference type="PROSITE-ProRule" id="PRU00284"/>
    </source>
</evidence>
<dbReference type="PROSITE" id="PS50111">
    <property type="entry name" value="CHEMOTAXIS_TRANSDUC_2"/>
    <property type="match status" value="1"/>
</dbReference>
<dbReference type="InterPro" id="IPR003660">
    <property type="entry name" value="HAMP_dom"/>
</dbReference>
<dbReference type="SUPFAM" id="SSF58104">
    <property type="entry name" value="Methyl-accepting chemotaxis protein (MCP) signaling domain"/>
    <property type="match status" value="1"/>
</dbReference>
<proteinExistence type="inferred from homology"/>
<evidence type="ECO:0000256" key="2">
    <source>
        <dbReference type="ARBA" id="ARBA00022475"/>
    </source>
</evidence>
<feature type="transmembrane region" description="Helical" evidence="8">
    <location>
        <begin position="181"/>
        <end position="201"/>
    </location>
</feature>
<dbReference type="Pfam" id="PF00672">
    <property type="entry name" value="HAMP"/>
    <property type="match status" value="1"/>
</dbReference>
<feature type="coiled-coil region" evidence="7">
    <location>
        <begin position="136"/>
        <end position="163"/>
    </location>
</feature>
<keyword evidence="2" id="KW-1003">Cell membrane</keyword>
<dbReference type="SMART" id="SM00283">
    <property type="entry name" value="MA"/>
    <property type="match status" value="1"/>
</dbReference>
<evidence type="ECO:0000259" key="10">
    <source>
        <dbReference type="PROSITE" id="PS50885"/>
    </source>
</evidence>
<dbReference type="PANTHER" id="PTHR32089">
    <property type="entry name" value="METHYL-ACCEPTING CHEMOTAXIS PROTEIN MCPB"/>
    <property type="match status" value="1"/>
</dbReference>
<dbReference type="GO" id="GO:0004888">
    <property type="term" value="F:transmembrane signaling receptor activity"/>
    <property type="evidence" value="ECO:0007669"/>
    <property type="project" value="InterPro"/>
</dbReference>
<accession>A0A2X0XL03</accession>
<dbReference type="RefSeq" id="WP_112117465.1">
    <property type="nucleotide sequence ID" value="NZ_UAQE01000001.1"/>
</dbReference>
<feature type="domain" description="Methyl-accepting transducer" evidence="9">
    <location>
        <begin position="275"/>
        <end position="511"/>
    </location>
</feature>
<dbReference type="PROSITE" id="PS50885">
    <property type="entry name" value="HAMP"/>
    <property type="match status" value="1"/>
</dbReference>
<dbReference type="GO" id="GO:0005886">
    <property type="term" value="C:plasma membrane"/>
    <property type="evidence" value="ECO:0007669"/>
    <property type="project" value="UniProtKB-SubCell"/>
</dbReference>
<reference evidence="11 12" key="1">
    <citation type="submission" date="2018-06" db="EMBL/GenBank/DDBJ databases">
        <authorList>
            <consortium name="Pathogen Informatics"/>
            <person name="Doyle S."/>
        </authorList>
    </citation>
    <scope>NUCLEOTIDE SEQUENCE [LARGE SCALE GENOMIC DNA]</scope>
    <source>
        <strain evidence="11 12">NCTC7582</strain>
    </source>
</reference>
<keyword evidence="8" id="KW-0812">Transmembrane</keyword>
<organism evidence="11 12">
    <name type="scientific">Lysinibacillus capsici</name>
    <dbReference type="NCBI Taxonomy" id="2115968"/>
    <lineage>
        <taxon>Bacteria</taxon>
        <taxon>Bacillati</taxon>
        <taxon>Bacillota</taxon>
        <taxon>Bacilli</taxon>
        <taxon>Bacillales</taxon>
        <taxon>Bacillaceae</taxon>
        <taxon>Lysinibacillus</taxon>
    </lineage>
</organism>